<evidence type="ECO:0000313" key="1">
    <source>
        <dbReference type="EMBL" id="KAG5666122.1"/>
    </source>
</evidence>
<name>A0A9J6B8R4_POLVA</name>
<protein>
    <submittedName>
        <fullName evidence="1">Uncharacterized protein</fullName>
    </submittedName>
</protein>
<accession>A0A9J6B8R4</accession>
<dbReference type="Proteomes" id="UP001107558">
    <property type="component" value="Unassembled WGS sequence"/>
</dbReference>
<keyword evidence="2" id="KW-1185">Reference proteome</keyword>
<dbReference type="AlphaFoldDB" id="A0A9J6B8R4"/>
<proteinExistence type="predicted"/>
<comment type="caution">
    <text evidence="1">The sequence shown here is derived from an EMBL/GenBank/DDBJ whole genome shotgun (WGS) entry which is preliminary data.</text>
</comment>
<gene>
    <name evidence="1" type="ORF">PVAND_017706</name>
</gene>
<organism evidence="1 2">
    <name type="scientific">Polypedilum vanderplanki</name>
    <name type="common">Sleeping chironomid midge</name>
    <dbReference type="NCBI Taxonomy" id="319348"/>
    <lineage>
        <taxon>Eukaryota</taxon>
        <taxon>Metazoa</taxon>
        <taxon>Ecdysozoa</taxon>
        <taxon>Arthropoda</taxon>
        <taxon>Hexapoda</taxon>
        <taxon>Insecta</taxon>
        <taxon>Pterygota</taxon>
        <taxon>Neoptera</taxon>
        <taxon>Endopterygota</taxon>
        <taxon>Diptera</taxon>
        <taxon>Nematocera</taxon>
        <taxon>Chironomoidea</taxon>
        <taxon>Chironomidae</taxon>
        <taxon>Chironominae</taxon>
        <taxon>Polypedilum</taxon>
        <taxon>Polypedilum</taxon>
    </lineage>
</organism>
<reference evidence="1" key="1">
    <citation type="submission" date="2021-03" db="EMBL/GenBank/DDBJ databases">
        <title>Chromosome level genome of the anhydrobiotic midge Polypedilum vanderplanki.</title>
        <authorList>
            <person name="Yoshida Y."/>
            <person name="Kikawada T."/>
            <person name="Gusev O."/>
        </authorList>
    </citation>
    <scope>NUCLEOTIDE SEQUENCE</scope>
    <source>
        <strain evidence="1">NIAS01</strain>
        <tissue evidence="1">Whole body or cell culture</tissue>
    </source>
</reference>
<sequence length="116" mass="13360">MTQAHQNVAHKHEDIEKFIQRTNKVEMNEDVQILELPIAQLLKLIKINKKSNINGKTVMIDLPMVQKNLIQLISIFPVPKTDLTHVPKMNISQIILNNNANVYAVWSNIIDKQKIN</sequence>
<dbReference type="EMBL" id="JADBJN010000092">
    <property type="protein sequence ID" value="KAG5666122.1"/>
    <property type="molecule type" value="Genomic_DNA"/>
</dbReference>
<evidence type="ECO:0000313" key="2">
    <source>
        <dbReference type="Proteomes" id="UP001107558"/>
    </source>
</evidence>